<dbReference type="RefSeq" id="WP_144228034.1">
    <property type="nucleotide sequence ID" value="NZ_CP041677.1"/>
</dbReference>
<organism evidence="1 2">
    <name type="scientific">Limosilactobacillus reuteri</name>
    <name type="common">Lactobacillus reuteri</name>
    <dbReference type="NCBI Taxonomy" id="1598"/>
    <lineage>
        <taxon>Bacteria</taxon>
        <taxon>Bacillati</taxon>
        <taxon>Bacillota</taxon>
        <taxon>Bacilli</taxon>
        <taxon>Lactobacillales</taxon>
        <taxon>Lactobacillaceae</taxon>
        <taxon>Limosilactobacillus</taxon>
    </lineage>
</organism>
<name>A0A517D8J5_LIMRT</name>
<accession>A0A517D8J5</accession>
<sequence>MSMQTVEYQGYGIDLGAFQPLNQTQELLIESLIMNFDALNEALDGLAGCYATPCNTDSFDAIYYLPSINPIKVNGVEPHFYTKDEANEVLTDDLIRMTKAMVDPKVDVDPYGWSSTDYETIRNADLTEDQLMDFKNALTKFVRKQADYSYNNDWTDLV</sequence>
<dbReference type="EMBL" id="CP041677">
    <property type="protein sequence ID" value="QDR73683.1"/>
    <property type="molecule type" value="Genomic_DNA"/>
</dbReference>
<keyword evidence="1" id="KW-0614">Plasmid</keyword>
<reference evidence="1 2" key="1">
    <citation type="submission" date="2019-07" db="EMBL/GenBank/DDBJ databases">
        <title>Gastrointestinal microbiota of Peromyscus leucopus, the white-footed mouse.</title>
        <authorList>
            <person name="Milovic A."/>
            <person name="Bassam K."/>
            <person name="Barbour A.G."/>
        </authorList>
    </citation>
    <scope>NUCLEOTIDE SEQUENCE [LARGE SCALE GENOMIC DNA]</scope>
    <source>
        <strain evidence="1 2">LL7</strain>
        <plasmid evidence="1 2">unnamed</plasmid>
    </source>
</reference>
<gene>
    <name evidence="1" type="ORF">FOD75_11370</name>
</gene>
<evidence type="ECO:0000313" key="2">
    <source>
        <dbReference type="Proteomes" id="UP000316394"/>
    </source>
</evidence>
<geneLocation type="plasmid" evidence="1 2">
    <name>unnamed</name>
</geneLocation>
<protein>
    <submittedName>
        <fullName evidence="1">Uncharacterized protein</fullName>
    </submittedName>
</protein>
<dbReference type="Proteomes" id="UP000316394">
    <property type="component" value="Plasmid unnamed"/>
</dbReference>
<dbReference type="AlphaFoldDB" id="A0A517D8J5"/>
<evidence type="ECO:0000313" key="1">
    <source>
        <dbReference type="EMBL" id="QDR73683.1"/>
    </source>
</evidence>
<proteinExistence type="predicted"/>